<reference evidence="2" key="1">
    <citation type="submission" date="2020-11" db="EMBL/GenBank/DDBJ databases">
        <authorList>
            <consortium name="DOE Joint Genome Institute"/>
            <person name="Ahrendt S."/>
            <person name="Riley R."/>
            <person name="Andreopoulos W."/>
            <person name="Labutti K."/>
            <person name="Pangilinan J."/>
            <person name="Ruiz-Duenas F.J."/>
            <person name="Barrasa J.M."/>
            <person name="Sanchez-Garcia M."/>
            <person name="Camarero S."/>
            <person name="Miyauchi S."/>
            <person name="Serrano A."/>
            <person name="Linde D."/>
            <person name="Babiker R."/>
            <person name="Drula E."/>
            <person name="Ayuso-Fernandez I."/>
            <person name="Pacheco R."/>
            <person name="Padilla G."/>
            <person name="Ferreira P."/>
            <person name="Barriuso J."/>
            <person name="Kellner H."/>
            <person name="Castanera R."/>
            <person name="Alfaro M."/>
            <person name="Ramirez L."/>
            <person name="Pisabarro A.G."/>
            <person name="Kuo A."/>
            <person name="Tritt A."/>
            <person name="Lipzen A."/>
            <person name="He G."/>
            <person name="Yan M."/>
            <person name="Ng V."/>
            <person name="Cullen D."/>
            <person name="Martin F."/>
            <person name="Rosso M.-N."/>
            <person name="Henrissat B."/>
            <person name="Hibbett D."/>
            <person name="Martinez A.T."/>
            <person name="Grigoriev I.V."/>
        </authorList>
    </citation>
    <scope>NUCLEOTIDE SEQUENCE</scope>
    <source>
        <strain evidence="2">ATCC 90797</strain>
    </source>
</reference>
<evidence type="ECO:0000313" key="3">
    <source>
        <dbReference type="Proteomes" id="UP000807025"/>
    </source>
</evidence>
<comment type="caution">
    <text evidence="2">The sequence shown here is derived from an EMBL/GenBank/DDBJ whole genome shotgun (WGS) entry which is preliminary data.</text>
</comment>
<sequence>MRHPQSTNKELELPYYDVRLSSTAVNGSRDSRRRRLTAASRSATITTTQDDGRCHQPPCRCTSNIPPLTGSKTRPGTQVMHLYEPCVQAGMRLEPNWMPTDLQAVNYLPGYRILFWAIHIPGVLLPTKWWNMGQEFMWRRRFDVTCALIFKYPLNFIPNGAVYRNLKSENFSVVSWISGPAGIYTLNVDVARQVITGGPTSSFLKPERD</sequence>
<dbReference type="OrthoDB" id="1470350at2759"/>
<dbReference type="AlphaFoldDB" id="A0A9P5ZZE0"/>
<accession>A0A9P5ZZE0</accession>
<protein>
    <submittedName>
        <fullName evidence="2">Uncharacterized protein</fullName>
    </submittedName>
</protein>
<dbReference type="EMBL" id="MU154552">
    <property type="protein sequence ID" value="KAF9496451.1"/>
    <property type="molecule type" value="Genomic_DNA"/>
</dbReference>
<name>A0A9P5ZZE0_PLEER</name>
<feature type="compositionally biased region" description="Low complexity" evidence="1">
    <location>
        <begin position="37"/>
        <end position="48"/>
    </location>
</feature>
<feature type="region of interest" description="Disordered" evidence="1">
    <location>
        <begin position="26"/>
        <end position="53"/>
    </location>
</feature>
<evidence type="ECO:0000313" key="2">
    <source>
        <dbReference type="EMBL" id="KAF9496451.1"/>
    </source>
</evidence>
<organism evidence="2 3">
    <name type="scientific">Pleurotus eryngii</name>
    <name type="common">Boletus of the steppes</name>
    <dbReference type="NCBI Taxonomy" id="5323"/>
    <lineage>
        <taxon>Eukaryota</taxon>
        <taxon>Fungi</taxon>
        <taxon>Dikarya</taxon>
        <taxon>Basidiomycota</taxon>
        <taxon>Agaricomycotina</taxon>
        <taxon>Agaricomycetes</taxon>
        <taxon>Agaricomycetidae</taxon>
        <taxon>Agaricales</taxon>
        <taxon>Pleurotineae</taxon>
        <taxon>Pleurotaceae</taxon>
        <taxon>Pleurotus</taxon>
    </lineage>
</organism>
<evidence type="ECO:0000256" key="1">
    <source>
        <dbReference type="SAM" id="MobiDB-lite"/>
    </source>
</evidence>
<proteinExistence type="predicted"/>
<keyword evidence="3" id="KW-1185">Reference proteome</keyword>
<gene>
    <name evidence="2" type="ORF">BDN71DRAFT_1446157</name>
</gene>
<dbReference type="Proteomes" id="UP000807025">
    <property type="component" value="Unassembled WGS sequence"/>
</dbReference>